<dbReference type="PANTHER" id="PTHR10302">
    <property type="entry name" value="SINGLE-STRANDED DNA-BINDING PROTEIN"/>
    <property type="match status" value="1"/>
</dbReference>
<dbReference type="AlphaFoldDB" id="A0A816MD34"/>
<feature type="compositionally biased region" description="Polar residues" evidence="4">
    <location>
        <begin position="403"/>
        <end position="413"/>
    </location>
</feature>
<dbReference type="Proteomes" id="UP001295469">
    <property type="component" value="Chromosome C07"/>
</dbReference>
<evidence type="ECO:0000256" key="2">
    <source>
        <dbReference type="PROSITE-ProRule" id="PRU00182"/>
    </source>
</evidence>
<evidence type="ECO:0000256" key="3">
    <source>
        <dbReference type="PROSITE-ProRule" id="PRU00252"/>
    </source>
</evidence>
<dbReference type="GO" id="GO:0003723">
    <property type="term" value="F:RNA binding"/>
    <property type="evidence" value="ECO:0007669"/>
    <property type="project" value="UniProtKB-KW"/>
</dbReference>
<proteinExistence type="predicted"/>
<dbReference type="Gene3D" id="2.40.50.140">
    <property type="entry name" value="Nucleic acid-binding proteins"/>
    <property type="match status" value="1"/>
</dbReference>
<dbReference type="InterPro" id="IPR012340">
    <property type="entry name" value="NA-bd_OB-fold"/>
</dbReference>
<dbReference type="PANTHER" id="PTHR10302:SF12">
    <property type="entry name" value="PROTEIN OSB3, CHLOROPLASTIC_MITOCHONDRIAL"/>
    <property type="match status" value="1"/>
</dbReference>
<organism evidence="5">
    <name type="scientific">Brassica napus</name>
    <name type="common">Rape</name>
    <dbReference type="NCBI Taxonomy" id="3708"/>
    <lineage>
        <taxon>Eukaryota</taxon>
        <taxon>Viridiplantae</taxon>
        <taxon>Streptophyta</taxon>
        <taxon>Embryophyta</taxon>
        <taxon>Tracheophyta</taxon>
        <taxon>Spermatophyta</taxon>
        <taxon>Magnoliopsida</taxon>
        <taxon>eudicotyledons</taxon>
        <taxon>Gunneridae</taxon>
        <taxon>Pentapetalae</taxon>
        <taxon>rosids</taxon>
        <taxon>malvids</taxon>
        <taxon>Brassicales</taxon>
        <taxon>Brassicaceae</taxon>
        <taxon>Brassiceae</taxon>
        <taxon>Brassica</taxon>
    </lineage>
</organism>
<dbReference type="SUPFAM" id="SSF50249">
    <property type="entry name" value="Nucleic acid-binding proteins"/>
    <property type="match status" value="1"/>
</dbReference>
<dbReference type="GO" id="GO:0006260">
    <property type="term" value="P:DNA replication"/>
    <property type="evidence" value="ECO:0007669"/>
    <property type="project" value="InterPro"/>
</dbReference>
<feature type="region of interest" description="Disordered" evidence="4">
    <location>
        <begin position="403"/>
        <end position="422"/>
    </location>
</feature>
<dbReference type="EMBL" id="HG994371">
    <property type="protein sequence ID" value="CAF1990447.1"/>
    <property type="molecule type" value="Genomic_DNA"/>
</dbReference>
<keyword evidence="2" id="KW-0694">RNA-binding</keyword>
<reference evidence="5" key="1">
    <citation type="submission" date="2021-01" db="EMBL/GenBank/DDBJ databases">
        <authorList>
            <consortium name="Genoscope - CEA"/>
            <person name="William W."/>
        </authorList>
    </citation>
    <scope>NUCLEOTIDE SEQUENCE</scope>
</reference>
<name>A0A816MD34_BRANA</name>
<evidence type="ECO:0000256" key="4">
    <source>
        <dbReference type="SAM" id="MobiDB-lite"/>
    </source>
</evidence>
<keyword evidence="1 3" id="KW-0238">DNA-binding</keyword>
<dbReference type="InterPro" id="IPR011344">
    <property type="entry name" value="ssDNA-bd"/>
</dbReference>
<evidence type="ECO:0000313" key="5">
    <source>
        <dbReference type="EMBL" id="CAF1990447.1"/>
    </source>
</evidence>
<dbReference type="PROSITE" id="PS50935">
    <property type="entry name" value="SSB"/>
    <property type="match status" value="1"/>
</dbReference>
<protein>
    <submittedName>
        <fullName evidence="5">(rape) hypothetical protein</fullName>
    </submittedName>
</protein>
<dbReference type="InterPro" id="IPR000424">
    <property type="entry name" value="Primosome_PriB/ssb"/>
</dbReference>
<accession>A0A816MD34</accession>
<evidence type="ECO:0000256" key="1">
    <source>
        <dbReference type="ARBA" id="ARBA00023125"/>
    </source>
</evidence>
<dbReference type="GO" id="GO:0003697">
    <property type="term" value="F:single-stranded DNA binding"/>
    <property type="evidence" value="ECO:0007669"/>
    <property type="project" value="InterPro"/>
</dbReference>
<dbReference type="PROSITE" id="PS50889">
    <property type="entry name" value="S4"/>
    <property type="match status" value="1"/>
</dbReference>
<gene>
    <name evidence="5" type="ORF">DARMORV10_C07P27740.1</name>
</gene>
<sequence length="589" mass="67630">MYLVSRTLTRALCSSLYHSRAAKLPTRKWVISHQIRLYTATTGKIIRAAESSEDVTAEKELARPTMIEYQPEIAKQVNLTGFVDQPVQFKSYSDGKSWAGTVISQRSGLKSSDFWIPIIFEGELAKIAAHHVKKDDRIHISGKLFIDSPPPNVTYPQSNVQIMVQNLNFVQGAIPPPQIEEMSFPPSDIEELSTKKQTSRTMKVQVMVEESSDDLKHLLENPKELLDLVNAPEAGEISIPLPEIEELTTKKQPARSNKVTVLDQGTSNPWNHLLENPKEWLDYRGSKASGLVKPKHPDFKGKVGGGLSLWLNDAPDWVLQKLNELEFDVFLPKGKLKHLKGEEFWKDLVQNPDKWYDNRSRKTNIKAPDFKHKESGEALWMTDSPTWVLSKLPPLKKNQEQSLMPNTISTPTPKQAKREESWKDLVQNPDKWYDNRSRKTNAKSPDFKHKESGEALWMTDSPTWVLPKLPPLKTNHEQPLMANTVSQPALKNQKREELWKDLVQNPDKWWDNRLKRVINNKLCCLWHLRNLEDLVSSHFASLCSFSTLINIMETTCRQTRKLLISSIRRMVKLCGWTILQLGYCQSYHH</sequence>